<evidence type="ECO:0000313" key="16">
    <source>
        <dbReference type="EMBL" id="GLK67212.1"/>
    </source>
</evidence>
<evidence type="ECO:0000256" key="10">
    <source>
        <dbReference type="ARBA" id="ARBA00056002"/>
    </source>
</evidence>
<dbReference type="Pfam" id="PF13531">
    <property type="entry name" value="SBP_bac_11"/>
    <property type="match status" value="1"/>
</dbReference>
<feature type="binding site" evidence="14">
    <location>
        <position position="42"/>
    </location>
    <ligand>
        <name>molybdate</name>
        <dbReference type="ChEBI" id="CHEBI:36264"/>
    </ligand>
</feature>
<evidence type="ECO:0000256" key="13">
    <source>
        <dbReference type="ARBA" id="ARBA00078141"/>
    </source>
</evidence>
<protein>
    <recommendedName>
        <fullName evidence="12">Molybdate-binding protein ModA</fullName>
    </recommendedName>
    <alternativeName>
        <fullName evidence="13">Molybdate/tungstate-binding protein ModA</fullName>
    </alternativeName>
</protein>
<evidence type="ECO:0000256" key="1">
    <source>
        <dbReference type="ARBA" id="ARBA00004236"/>
    </source>
</evidence>
<dbReference type="SUPFAM" id="SSF53850">
    <property type="entry name" value="Periplasmic binding protein-like II"/>
    <property type="match status" value="1"/>
</dbReference>
<proteinExistence type="inferred from homology"/>
<dbReference type="FunFam" id="3.40.190.10:FF:000035">
    <property type="entry name" value="Molybdate ABC transporter substrate-binding protein"/>
    <property type="match status" value="1"/>
</dbReference>
<keyword evidence="3" id="KW-0813">Transport</keyword>
<dbReference type="NCBIfam" id="TIGR01256">
    <property type="entry name" value="modA"/>
    <property type="match status" value="1"/>
</dbReference>
<name>A0A9W6MUR3_9HYPH</name>
<feature type="signal peptide" evidence="15">
    <location>
        <begin position="1"/>
        <end position="26"/>
    </location>
</feature>
<evidence type="ECO:0000256" key="3">
    <source>
        <dbReference type="ARBA" id="ARBA00022448"/>
    </source>
</evidence>
<reference evidence="16" key="2">
    <citation type="submission" date="2023-01" db="EMBL/GenBank/DDBJ databases">
        <authorList>
            <person name="Sun Q."/>
            <person name="Evtushenko L."/>
        </authorList>
    </citation>
    <scope>NUCLEOTIDE SEQUENCE</scope>
    <source>
        <strain evidence="16">VKM B-2347</strain>
    </source>
</reference>
<evidence type="ECO:0000256" key="6">
    <source>
        <dbReference type="ARBA" id="ARBA00022723"/>
    </source>
</evidence>
<feature type="binding site" evidence="14">
    <location>
        <position position="69"/>
    </location>
    <ligand>
        <name>molybdate</name>
        <dbReference type="ChEBI" id="CHEBI:36264"/>
    </ligand>
</feature>
<evidence type="ECO:0000256" key="14">
    <source>
        <dbReference type="PIRSR" id="PIRSR004846-1"/>
    </source>
</evidence>
<evidence type="ECO:0000256" key="5">
    <source>
        <dbReference type="ARBA" id="ARBA00022505"/>
    </source>
</evidence>
<keyword evidence="7 15" id="KW-0732">Signal</keyword>
<dbReference type="RefSeq" id="WP_271167468.1">
    <property type="nucleotide sequence ID" value="NZ_BSFI01000004.1"/>
</dbReference>
<evidence type="ECO:0000256" key="9">
    <source>
        <dbReference type="ARBA" id="ARBA00023245"/>
    </source>
</evidence>
<dbReference type="PANTHER" id="PTHR30632">
    <property type="entry name" value="MOLYBDATE-BINDING PERIPLASMIC PROTEIN"/>
    <property type="match status" value="1"/>
</dbReference>
<keyword evidence="17" id="KW-1185">Reference proteome</keyword>
<dbReference type="GO" id="GO:0015689">
    <property type="term" value="P:molybdate ion transport"/>
    <property type="evidence" value="ECO:0007669"/>
    <property type="project" value="InterPro"/>
</dbReference>
<comment type="subcellular location">
    <subcellularLocation>
        <location evidence="1">Cell membrane</location>
    </subcellularLocation>
</comment>
<reference evidence="16" key="1">
    <citation type="journal article" date="2014" name="Int. J. Syst. Evol. Microbiol.">
        <title>Complete genome sequence of Corynebacterium casei LMG S-19264T (=DSM 44701T), isolated from a smear-ripened cheese.</title>
        <authorList>
            <consortium name="US DOE Joint Genome Institute (JGI-PGF)"/>
            <person name="Walter F."/>
            <person name="Albersmeier A."/>
            <person name="Kalinowski J."/>
            <person name="Ruckert C."/>
        </authorList>
    </citation>
    <scope>NUCLEOTIDE SEQUENCE</scope>
    <source>
        <strain evidence="16">VKM B-2347</strain>
    </source>
</reference>
<dbReference type="InterPro" id="IPR050682">
    <property type="entry name" value="ModA/WtpA"/>
</dbReference>
<sequence>MTFNRRSFGRLAFSIALALAPLSAHAEDAVAKQPVVVFAAASLKNALDAVAKDWTKETGIEVKASYAASSALAKQLEQAAPADIFISADVPWMDYVADKKLIVPESRMDLLGNSLVLVAGPGWTKGDVELKQGVDLAGLLGDGRLAMGEPSSVPAGKYGKAALTKLGVWDAVSPKVAGAENVRAALALVSRGEAPLGIVYKTDAAADPSVKIVGTFPEDSHAPIIYPEAKMLSSKNPNADAFLKRLSSASAKTAFEAAGFTVVAPAVGN</sequence>
<dbReference type="FunFam" id="3.40.190.10:FF:000030">
    <property type="entry name" value="Molybdate ABC transporter substrate-binding protein"/>
    <property type="match status" value="1"/>
</dbReference>
<feature type="binding site" evidence="14">
    <location>
        <position position="200"/>
    </location>
    <ligand>
        <name>molybdate</name>
        <dbReference type="ChEBI" id="CHEBI:36264"/>
    </ligand>
</feature>
<evidence type="ECO:0000256" key="11">
    <source>
        <dbReference type="ARBA" id="ARBA00062515"/>
    </source>
</evidence>
<evidence type="ECO:0000256" key="4">
    <source>
        <dbReference type="ARBA" id="ARBA00022475"/>
    </source>
</evidence>
<gene>
    <name evidence="16" type="primary">modA</name>
    <name evidence="16" type="ORF">GCM10008179_08500</name>
</gene>
<keyword evidence="8" id="KW-0472">Membrane</keyword>
<dbReference type="GO" id="GO:0030288">
    <property type="term" value="C:outer membrane-bounded periplasmic space"/>
    <property type="evidence" value="ECO:0007669"/>
    <property type="project" value="TreeGrafter"/>
</dbReference>
<dbReference type="NCBIfam" id="NF007958">
    <property type="entry name" value="PRK10677.1"/>
    <property type="match status" value="1"/>
</dbReference>
<keyword evidence="4" id="KW-1003">Cell membrane</keyword>
<evidence type="ECO:0000256" key="8">
    <source>
        <dbReference type="ARBA" id="ARBA00023136"/>
    </source>
</evidence>
<evidence type="ECO:0000256" key="15">
    <source>
        <dbReference type="SAM" id="SignalP"/>
    </source>
</evidence>
<evidence type="ECO:0000256" key="12">
    <source>
        <dbReference type="ARBA" id="ARBA00073171"/>
    </source>
</evidence>
<dbReference type="InterPro" id="IPR005950">
    <property type="entry name" value="ModA"/>
</dbReference>
<evidence type="ECO:0000313" key="17">
    <source>
        <dbReference type="Proteomes" id="UP001143372"/>
    </source>
</evidence>
<keyword evidence="6 14" id="KW-0479">Metal-binding</keyword>
<comment type="subunit">
    <text evidence="11">The complex is composed of two ATP-binding proteins (ModC), two transmembrane proteins (ModB) and a solute-binding protein (ModA).</text>
</comment>
<feature type="chain" id="PRO_5040983494" description="Molybdate-binding protein ModA" evidence="15">
    <location>
        <begin position="27"/>
        <end position="269"/>
    </location>
</feature>
<dbReference type="Proteomes" id="UP001143372">
    <property type="component" value="Unassembled WGS sequence"/>
</dbReference>
<dbReference type="GO" id="GO:1901359">
    <property type="term" value="F:tungstate binding"/>
    <property type="evidence" value="ECO:0007669"/>
    <property type="project" value="UniProtKB-ARBA"/>
</dbReference>
<accession>A0A9W6MUR3</accession>
<dbReference type="GO" id="GO:0046872">
    <property type="term" value="F:metal ion binding"/>
    <property type="evidence" value="ECO:0007669"/>
    <property type="project" value="UniProtKB-KW"/>
</dbReference>
<comment type="similarity">
    <text evidence="2">Belongs to the bacterial solute-binding protein ModA family.</text>
</comment>
<keyword evidence="5 14" id="KW-0500">Molybdenum</keyword>
<keyword evidence="9" id="KW-0826">Tungsten</keyword>
<comment type="caution">
    <text evidence="16">The sequence shown here is derived from an EMBL/GenBank/DDBJ whole genome shotgun (WGS) entry which is preliminary data.</text>
</comment>
<evidence type="ECO:0000256" key="7">
    <source>
        <dbReference type="ARBA" id="ARBA00022729"/>
    </source>
</evidence>
<organism evidence="16 17">
    <name type="scientific">Hansschlegelia plantiphila</name>
    <dbReference type="NCBI Taxonomy" id="374655"/>
    <lineage>
        <taxon>Bacteria</taxon>
        <taxon>Pseudomonadati</taxon>
        <taxon>Pseudomonadota</taxon>
        <taxon>Alphaproteobacteria</taxon>
        <taxon>Hyphomicrobiales</taxon>
        <taxon>Methylopilaceae</taxon>
        <taxon>Hansschlegelia</taxon>
    </lineage>
</organism>
<dbReference type="GO" id="GO:0005886">
    <property type="term" value="C:plasma membrane"/>
    <property type="evidence" value="ECO:0007669"/>
    <property type="project" value="UniProtKB-SubCell"/>
</dbReference>
<feature type="binding site" evidence="14">
    <location>
        <position position="155"/>
    </location>
    <ligand>
        <name>molybdate</name>
        <dbReference type="ChEBI" id="CHEBI:36264"/>
    </ligand>
</feature>
<dbReference type="EMBL" id="BSFI01000004">
    <property type="protein sequence ID" value="GLK67212.1"/>
    <property type="molecule type" value="Genomic_DNA"/>
</dbReference>
<dbReference type="PIRSF" id="PIRSF004846">
    <property type="entry name" value="ModA"/>
    <property type="match status" value="1"/>
</dbReference>
<dbReference type="PANTHER" id="PTHR30632:SF17">
    <property type="entry name" value="MOLYBDATE-BINDING PROTEIN MODA"/>
    <property type="match status" value="1"/>
</dbReference>
<dbReference type="AlphaFoldDB" id="A0A9W6MUR3"/>
<dbReference type="Gene3D" id="3.40.190.10">
    <property type="entry name" value="Periplasmic binding protein-like II"/>
    <property type="match status" value="2"/>
</dbReference>
<comment type="function">
    <text evidence="10">Involved in the transport of molybdenum into the cell. Part of the binding-protein-dependent transport system ModABCD.</text>
</comment>
<dbReference type="GO" id="GO:0030973">
    <property type="term" value="F:molybdate ion binding"/>
    <property type="evidence" value="ECO:0007669"/>
    <property type="project" value="TreeGrafter"/>
</dbReference>
<evidence type="ECO:0000256" key="2">
    <source>
        <dbReference type="ARBA" id="ARBA00009175"/>
    </source>
</evidence>
<feature type="binding site" evidence="14">
    <location>
        <position position="182"/>
    </location>
    <ligand>
        <name>molybdate</name>
        <dbReference type="ChEBI" id="CHEBI:36264"/>
    </ligand>
</feature>